<dbReference type="EMBL" id="BATA01000069">
    <property type="protein sequence ID" value="GAD53470.1"/>
    <property type="molecule type" value="Genomic_DNA"/>
</dbReference>
<dbReference type="Pfam" id="PF23418">
    <property type="entry name" value="DUF7108"/>
    <property type="match status" value="1"/>
</dbReference>
<proteinExistence type="predicted"/>
<dbReference type="Proteomes" id="UP000016986">
    <property type="component" value="Unassembled WGS sequence"/>
</dbReference>
<reference evidence="3 4" key="1">
    <citation type="submission" date="2013-09" db="EMBL/GenBank/DDBJ databases">
        <title>Whole genome sequencing of Halarchaeum acidiphilum strain MH1-52-1.</title>
        <authorList>
            <person name="Shimane Y."/>
            <person name="Minegishi H."/>
            <person name="Nishi S."/>
            <person name="Echigo A."/>
            <person name="Shuto A."/>
            <person name="Konishi M."/>
            <person name="Ito T."/>
            <person name="Ohkuma M."/>
            <person name="Ohta Y."/>
            <person name="Nagano Y."/>
            <person name="Tsubouchi T."/>
            <person name="Mori K."/>
            <person name="Usui K."/>
            <person name="Kamekura M."/>
            <person name="Usami R."/>
            <person name="Takaki Y."/>
            <person name="Hatada Y."/>
        </authorList>
    </citation>
    <scope>NUCLEOTIDE SEQUENCE [LARGE SCALE GENOMIC DNA]</scope>
    <source>
        <strain evidence="3 4">JCM 16109</strain>
    </source>
</reference>
<evidence type="ECO:0000313" key="4">
    <source>
        <dbReference type="Proteomes" id="UP000016986"/>
    </source>
</evidence>
<gene>
    <name evidence="3" type="ORF">MBEHAL_2230</name>
</gene>
<evidence type="ECO:0000313" key="3">
    <source>
        <dbReference type="EMBL" id="GAD53470.1"/>
    </source>
</evidence>
<sequence>MPDADLDPAVVEEAERLTRLALRASDPDEAAAYRAERDDLLADEGYAAREREDDGVVTLVCYPDDWLDETGTIRMDAFDPAEAVERPLGGPGDPDRWDDVAAHNRGIARTVHEAHGSVHGETATALAAFASNHYAKPIEALTRDEFDEFREEYLVRNAWPSEAQIERVAESLRYAFAVVDEEPP</sequence>
<dbReference type="Pfam" id="PF23420">
    <property type="entry name" value="DUF7108_C"/>
    <property type="match status" value="1"/>
</dbReference>
<dbReference type="RefSeq" id="WP_020221919.1">
    <property type="nucleotide sequence ID" value="NZ_BANO01000122.1"/>
</dbReference>
<name>U2YWQ7_9EURY</name>
<dbReference type="eggNOG" id="arCOG04769">
    <property type="taxonomic scope" value="Archaea"/>
</dbReference>
<dbReference type="InterPro" id="IPR055532">
    <property type="entry name" value="DUF7108_N"/>
</dbReference>
<organism evidence="3 4">
    <name type="scientific">Halarchaeum acidiphilum MH1-52-1</name>
    <dbReference type="NCBI Taxonomy" id="1261545"/>
    <lineage>
        <taxon>Archaea</taxon>
        <taxon>Methanobacteriati</taxon>
        <taxon>Methanobacteriota</taxon>
        <taxon>Stenosarchaea group</taxon>
        <taxon>Halobacteria</taxon>
        <taxon>Halobacteriales</taxon>
        <taxon>Halobacteriaceae</taxon>
    </lineage>
</organism>
<feature type="domain" description="DUF7108" evidence="1">
    <location>
        <begin position="8"/>
        <end position="90"/>
    </location>
</feature>
<evidence type="ECO:0000259" key="1">
    <source>
        <dbReference type="Pfam" id="PF23418"/>
    </source>
</evidence>
<protein>
    <submittedName>
        <fullName evidence="3">Hypotheical conserved protein</fullName>
    </submittedName>
</protein>
<dbReference type="OrthoDB" id="203809at2157"/>
<dbReference type="AlphaFoldDB" id="U2YWQ7"/>
<feature type="domain" description="DUF7108" evidence="2">
    <location>
        <begin position="95"/>
        <end position="183"/>
    </location>
</feature>
<evidence type="ECO:0000259" key="2">
    <source>
        <dbReference type="Pfam" id="PF23420"/>
    </source>
</evidence>
<accession>U2YWQ7</accession>
<keyword evidence="4" id="KW-1185">Reference proteome</keyword>
<comment type="caution">
    <text evidence="3">The sequence shown here is derived from an EMBL/GenBank/DDBJ whole genome shotgun (WGS) entry which is preliminary data.</text>
</comment>
<dbReference type="InterPro" id="IPR056494">
    <property type="entry name" value="DUF7108_C"/>
</dbReference>